<dbReference type="InterPro" id="IPR012505">
    <property type="entry name" value="YbbR"/>
</dbReference>
<dbReference type="Gene3D" id="2.170.120.30">
    <property type="match status" value="2"/>
</dbReference>
<feature type="compositionally biased region" description="Low complexity" evidence="1">
    <location>
        <begin position="318"/>
        <end position="357"/>
    </location>
</feature>
<keyword evidence="3" id="KW-1185">Reference proteome</keyword>
<protein>
    <submittedName>
        <fullName evidence="2">Uncharacterized protein</fullName>
    </submittedName>
</protein>
<dbReference type="InterPro" id="IPR053154">
    <property type="entry name" value="c-di-AMP_regulator"/>
</dbReference>
<feature type="region of interest" description="Disordered" evidence="1">
    <location>
        <begin position="313"/>
        <end position="358"/>
    </location>
</feature>
<gene>
    <name evidence="2" type="ORF">MFLO_07622</name>
</gene>
<dbReference type="PANTHER" id="PTHR37804:SF1">
    <property type="entry name" value="CDAA REGULATORY PROTEIN CDAR"/>
    <property type="match status" value="1"/>
</dbReference>
<proteinExistence type="predicted"/>
<organism evidence="2 3">
    <name type="scientific">Listeria floridensis FSL S10-1187</name>
    <dbReference type="NCBI Taxonomy" id="1265817"/>
    <lineage>
        <taxon>Bacteria</taxon>
        <taxon>Bacillati</taxon>
        <taxon>Bacillota</taxon>
        <taxon>Bacilli</taxon>
        <taxon>Bacillales</taxon>
        <taxon>Listeriaceae</taxon>
        <taxon>Listeria</taxon>
    </lineage>
</organism>
<dbReference type="RefSeq" id="WP_036097212.1">
    <property type="nucleotide sequence ID" value="NZ_AODF01000014.1"/>
</dbReference>
<dbReference type="Pfam" id="PF07949">
    <property type="entry name" value="YbbR"/>
    <property type="match status" value="4"/>
</dbReference>
<evidence type="ECO:0000313" key="3">
    <source>
        <dbReference type="Proteomes" id="UP000019249"/>
    </source>
</evidence>
<dbReference type="EMBL" id="AODF01000014">
    <property type="protein sequence ID" value="EUJ32038.1"/>
    <property type="molecule type" value="Genomic_DNA"/>
</dbReference>
<sequence length="454" mass="48537">MMDRILNNKWSIRIVALVLAAILFTSVSTDNKNSGGSFQTTSQNDTEVIQNIPVEVYYDKKNLYVSGLPETVTVTISGPRSIVQNTRAQQDFEVYADLRNASIGEQEVKLKIKNVSARLKATISPEKVRVNVQEKVTKKFSVEAELANSAIADGYKAGTPTVSPGRVSITGAKDTISQIAYVKANVDESKKHKDDFETEAQVAAFDKNLNKLDVEISPQKVKVSVPVSKVGKSVPIKLRASGNPSDDITISSMTADQSEVVVVGDDDVLDRINQITIQVPVSGITADTVREIKIPVPNGANSVQPTTIEVRIKTTKKSSANSSSGSTNGSSNGDSSNNTNQNNNQAEENENQETTSSKVFANKEITLSSLPDDLTATMTSPANGRVTVTLRGPKNLLDGLTQADISAFVDLSKATAGSYSNKIEIGNLPAGVSYTLSVGTASFTIEQKSGSTEE</sequence>
<evidence type="ECO:0000256" key="1">
    <source>
        <dbReference type="SAM" id="MobiDB-lite"/>
    </source>
</evidence>
<dbReference type="PANTHER" id="PTHR37804">
    <property type="entry name" value="CDAA REGULATORY PROTEIN CDAR"/>
    <property type="match status" value="1"/>
</dbReference>
<dbReference type="Gene3D" id="2.170.120.40">
    <property type="entry name" value="YbbR-like domain"/>
    <property type="match status" value="2"/>
</dbReference>
<reference evidence="2 3" key="1">
    <citation type="journal article" date="2014" name="Int. J. Syst. Evol. Microbiol.">
        <title>Listeria floridensis sp. nov., Listeria aquatica sp. nov., Listeria cornellensis sp. nov., Listeria riparia sp. nov. and Listeria grandensis sp. nov., from agricultural and natural environments.</title>
        <authorList>
            <person name="den Bakker H.C."/>
            <person name="Warchocki S."/>
            <person name="Wright E.M."/>
            <person name="Allred A.F."/>
            <person name="Ahlstrom C."/>
            <person name="Manuel C.S."/>
            <person name="Stasiewicz M.J."/>
            <person name="Burrell A."/>
            <person name="Roof S."/>
            <person name="Strawn L."/>
            <person name="Fortes E.D."/>
            <person name="Nightingale K.K."/>
            <person name="Kephart D."/>
            <person name="Wiedmann M."/>
        </authorList>
    </citation>
    <scope>NUCLEOTIDE SEQUENCE [LARGE SCALE GENOMIC DNA]</scope>
    <source>
        <strain evidence="2 3">FSL S10-1187</strain>
    </source>
</reference>
<evidence type="ECO:0000313" key="2">
    <source>
        <dbReference type="EMBL" id="EUJ32038.1"/>
    </source>
</evidence>
<dbReference type="Proteomes" id="UP000019249">
    <property type="component" value="Unassembled WGS sequence"/>
</dbReference>
<name>A0ABP3AYB3_9LIST</name>
<accession>A0ABP3AYB3</accession>
<comment type="caution">
    <text evidence="2">The sequence shown here is derived from an EMBL/GenBank/DDBJ whole genome shotgun (WGS) entry which is preliminary data.</text>
</comment>